<sequence length="206" mass="23895">MKIQIHDMGGQPTELTKFPQFIQQWVAQDRDGYRNYVLFVASMSDFNVPDDEKTDTKLEDQREGQDEHTKLERSIRILELLLCEATVQSCGLLIFFNKQDRFDEVVTTLQRTENGRREIEKALGDVMSQSDRARLISGNCPLEVLHDALMKKYDVVIKKRRGKSSDRGVYMRFTQAVDPDIMSDIFKVVKHEIISDFIRNGTFITL</sequence>
<dbReference type="InterPro" id="IPR027417">
    <property type="entry name" value="P-loop_NTPase"/>
</dbReference>
<gene>
    <name evidence="1" type="ORF">OESDEN_00688</name>
</gene>
<dbReference type="AlphaFoldDB" id="A0A0B1TP29"/>
<dbReference type="OrthoDB" id="5788414at2759"/>
<keyword evidence="2" id="KW-1185">Reference proteome</keyword>
<dbReference type="SUPFAM" id="SSF52540">
    <property type="entry name" value="P-loop containing nucleoside triphosphate hydrolases"/>
    <property type="match status" value="1"/>
</dbReference>
<evidence type="ECO:0000313" key="1">
    <source>
        <dbReference type="EMBL" id="KHJ99308.1"/>
    </source>
</evidence>
<organism evidence="1 2">
    <name type="scientific">Oesophagostomum dentatum</name>
    <name type="common">Nodular worm</name>
    <dbReference type="NCBI Taxonomy" id="61180"/>
    <lineage>
        <taxon>Eukaryota</taxon>
        <taxon>Metazoa</taxon>
        <taxon>Ecdysozoa</taxon>
        <taxon>Nematoda</taxon>
        <taxon>Chromadorea</taxon>
        <taxon>Rhabditida</taxon>
        <taxon>Rhabditina</taxon>
        <taxon>Rhabditomorpha</taxon>
        <taxon>Strongyloidea</taxon>
        <taxon>Strongylidae</taxon>
        <taxon>Oesophagostomum</taxon>
    </lineage>
</organism>
<dbReference type="Proteomes" id="UP000053660">
    <property type="component" value="Unassembled WGS sequence"/>
</dbReference>
<reference evidence="1 2" key="1">
    <citation type="submission" date="2014-03" db="EMBL/GenBank/DDBJ databases">
        <title>Draft genome of the hookworm Oesophagostomum dentatum.</title>
        <authorList>
            <person name="Mitreva M."/>
        </authorList>
    </citation>
    <scope>NUCLEOTIDE SEQUENCE [LARGE SCALE GENOMIC DNA]</scope>
    <source>
        <strain evidence="1 2">OD-Hann</strain>
    </source>
</reference>
<evidence type="ECO:0008006" key="3">
    <source>
        <dbReference type="Google" id="ProtNLM"/>
    </source>
</evidence>
<dbReference type="Gene3D" id="3.40.50.300">
    <property type="entry name" value="P-loop containing nucleotide triphosphate hydrolases"/>
    <property type="match status" value="1"/>
</dbReference>
<evidence type="ECO:0000313" key="2">
    <source>
        <dbReference type="Proteomes" id="UP000053660"/>
    </source>
</evidence>
<protein>
    <recommendedName>
        <fullName evidence="3">G-protein alpha subunit</fullName>
    </recommendedName>
</protein>
<accession>A0A0B1TP29</accession>
<proteinExistence type="predicted"/>
<dbReference type="EMBL" id="KN549227">
    <property type="protein sequence ID" value="KHJ99308.1"/>
    <property type="molecule type" value="Genomic_DNA"/>
</dbReference>
<name>A0A0B1TP29_OESDE</name>